<keyword evidence="4 6" id="KW-1133">Transmembrane helix</keyword>
<reference evidence="8 9" key="1">
    <citation type="submission" date="2024-09" db="EMBL/GenBank/DDBJ databases">
        <authorList>
            <person name="Sun Q."/>
            <person name="Mori K."/>
        </authorList>
    </citation>
    <scope>NUCLEOTIDE SEQUENCE [LARGE SCALE GENOMIC DNA]</scope>
    <source>
        <strain evidence="8 9">CCM 7468</strain>
    </source>
</reference>
<evidence type="ECO:0000259" key="7">
    <source>
        <dbReference type="Pfam" id="PF05425"/>
    </source>
</evidence>
<feature type="domain" description="Copper resistance protein D" evidence="7">
    <location>
        <begin position="74"/>
        <end position="149"/>
    </location>
</feature>
<sequence length="155" mass="16222">MLRYGRTRAASSLGPDGILAVAGSYTAVGHTTQHGPRALLAAALTVHLLAVAFWAGSLWPLALTSRRGGAAAAHLVDRWAHAASWIVGSLVLTGAVLAWFLVGSLEVLLTTAYGWALLSKVAPVGVLLSFAAWHRFRLTPELAADAPGSGRRLVH</sequence>
<evidence type="ECO:0000256" key="3">
    <source>
        <dbReference type="ARBA" id="ARBA00022692"/>
    </source>
</evidence>
<dbReference type="PANTHER" id="PTHR34820:SF4">
    <property type="entry name" value="INNER MEMBRANE PROTEIN YEBZ"/>
    <property type="match status" value="1"/>
</dbReference>
<dbReference type="PANTHER" id="PTHR34820">
    <property type="entry name" value="INNER MEMBRANE PROTEIN YEBZ"/>
    <property type="match status" value="1"/>
</dbReference>
<evidence type="ECO:0000256" key="6">
    <source>
        <dbReference type="SAM" id="Phobius"/>
    </source>
</evidence>
<keyword evidence="5 6" id="KW-0472">Membrane</keyword>
<feature type="transmembrane region" description="Helical" evidence="6">
    <location>
        <begin position="82"/>
        <end position="101"/>
    </location>
</feature>
<feature type="transmembrane region" description="Helical" evidence="6">
    <location>
        <begin position="38"/>
        <end position="61"/>
    </location>
</feature>
<protein>
    <submittedName>
        <fullName evidence="8">Copper resistance D family protein</fullName>
    </submittedName>
</protein>
<dbReference type="Proteomes" id="UP001589789">
    <property type="component" value="Unassembled WGS sequence"/>
</dbReference>
<organism evidence="8 9">
    <name type="scientific">Muricoccus vinaceus</name>
    <dbReference type="NCBI Taxonomy" id="424704"/>
    <lineage>
        <taxon>Bacteria</taxon>
        <taxon>Pseudomonadati</taxon>
        <taxon>Pseudomonadota</taxon>
        <taxon>Alphaproteobacteria</taxon>
        <taxon>Acetobacterales</taxon>
        <taxon>Roseomonadaceae</taxon>
        <taxon>Muricoccus</taxon>
    </lineage>
</organism>
<evidence type="ECO:0000256" key="5">
    <source>
        <dbReference type="ARBA" id="ARBA00023136"/>
    </source>
</evidence>
<accession>A0ABV6IUD6</accession>
<feature type="transmembrane region" description="Helical" evidence="6">
    <location>
        <begin position="113"/>
        <end position="133"/>
    </location>
</feature>
<keyword evidence="2" id="KW-1003">Cell membrane</keyword>
<name>A0ABV6IUD6_9PROT</name>
<proteinExistence type="predicted"/>
<evidence type="ECO:0000256" key="4">
    <source>
        <dbReference type="ARBA" id="ARBA00022989"/>
    </source>
</evidence>
<keyword evidence="3 6" id="KW-0812">Transmembrane</keyword>
<evidence type="ECO:0000256" key="2">
    <source>
        <dbReference type="ARBA" id="ARBA00022475"/>
    </source>
</evidence>
<dbReference type="RefSeq" id="WP_377052505.1">
    <property type="nucleotide sequence ID" value="NZ_JBHLVZ010000057.1"/>
</dbReference>
<dbReference type="InterPro" id="IPR032694">
    <property type="entry name" value="CopC/D"/>
</dbReference>
<comment type="caution">
    <text evidence="8">The sequence shown here is derived from an EMBL/GenBank/DDBJ whole genome shotgun (WGS) entry which is preliminary data.</text>
</comment>
<evidence type="ECO:0000313" key="9">
    <source>
        <dbReference type="Proteomes" id="UP001589789"/>
    </source>
</evidence>
<keyword evidence="9" id="KW-1185">Reference proteome</keyword>
<comment type="subcellular location">
    <subcellularLocation>
        <location evidence="1">Cell membrane</location>
        <topology evidence="1">Multi-pass membrane protein</topology>
    </subcellularLocation>
</comment>
<evidence type="ECO:0000313" key="8">
    <source>
        <dbReference type="EMBL" id="MFC0387233.1"/>
    </source>
</evidence>
<evidence type="ECO:0000256" key="1">
    <source>
        <dbReference type="ARBA" id="ARBA00004651"/>
    </source>
</evidence>
<gene>
    <name evidence="8" type="ORF">ACFFIC_17020</name>
</gene>
<dbReference type="Pfam" id="PF05425">
    <property type="entry name" value="CopD"/>
    <property type="match status" value="1"/>
</dbReference>
<dbReference type="InterPro" id="IPR008457">
    <property type="entry name" value="Cu-R_CopD_dom"/>
</dbReference>
<dbReference type="EMBL" id="JBHLVZ010000057">
    <property type="protein sequence ID" value="MFC0387233.1"/>
    <property type="molecule type" value="Genomic_DNA"/>
</dbReference>